<dbReference type="Proteomes" id="UP000594014">
    <property type="component" value="Chromosome"/>
</dbReference>
<protein>
    <submittedName>
        <fullName evidence="1">DMT family transporter</fullName>
    </submittedName>
</protein>
<dbReference type="EMBL" id="CP042469">
    <property type="protein sequence ID" value="QOX62092.1"/>
    <property type="molecule type" value="Genomic_DNA"/>
</dbReference>
<keyword evidence="2" id="KW-1185">Reference proteome</keyword>
<evidence type="ECO:0000313" key="2">
    <source>
        <dbReference type="Proteomes" id="UP000594014"/>
    </source>
</evidence>
<organism evidence="1 2">
    <name type="scientific">Anoxybacterium hadale</name>
    <dbReference type="NCBI Taxonomy" id="3408580"/>
    <lineage>
        <taxon>Bacteria</taxon>
        <taxon>Bacillati</taxon>
        <taxon>Bacillota</taxon>
        <taxon>Clostridia</taxon>
        <taxon>Peptostreptococcales</taxon>
        <taxon>Anaerovoracaceae</taxon>
        <taxon>Anoxybacterium</taxon>
    </lineage>
</organism>
<accession>A0ACD1A6X2</accession>
<name>A0ACD1A6X2_9FIRM</name>
<gene>
    <name evidence="1" type="ORF">FRZ06_01365</name>
</gene>
<sequence>MKQLTGPICLFLAFTLAGTGVLSARYLSGKLGIFTITTVSLFFALLFLLPFCLKALPGSLSGLSKREKVQLFAQSFFGMFLFRLFLLLGLLHTSAGEAGLLTGATPAITAILAAVFLKERINRQKATGILSTVAGILLIQGLTAGADFNKAHFLGNILVLCAACCESIFNILSRSFVKKTVTADGTRLTPLVQTAVVSTITMALCLIPSALENPVARLSILTHSDWFALMWYGVFVTVLAFICWYAGIRRCSAITAAAFSGMMPFTSLLLSVLLLGEQAGFRQWSGGFLVIIGIVIIALKERL</sequence>
<evidence type="ECO:0000313" key="1">
    <source>
        <dbReference type="EMBL" id="QOX62092.1"/>
    </source>
</evidence>
<reference evidence="1" key="1">
    <citation type="submission" date="2019-08" db="EMBL/GenBank/DDBJ databases">
        <title>Genome sequence of Clostridiales bacterium MT110.</title>
        <authorList>
            <person name="Cao J."/>
        </authorList>
    </citation>
    <scope>NUCLEOTIDE SEQUENCE</scope>
    <source>
        <strain evidence="1">MT110</strain>
    </source>
</reference>
<proteinExistence type="predicted"/>